<keyword evidence="1" id="KW-1133">Transmembrane helix</keyword>
<evidence type="ECO:0000313" key="2">
    <source>
        <dbReference type="EMBL" id="SKA79756.1"/>
    </source>
</evidence>
<dbReference type="Proteomes" id="UP000189735">
    <property type="component" value="Unassembled WGS sequence"/>
</dbReference>
<dbReference type="AlphaFoldDB" id="A0A1T4WR11"/>
<reference evidence="3" key="1">
    <citation type="submission" date="2017-02" db="EMBL/GenBank/DDBJ databases">
        <authorList>
            <person name="Varghese N."/>
            <person name="Submissions S."/>
        </authorList>
    </citation>
    <scope>NUCLEOTIDE SEQUENCE [LARGE SCALE GENOMIC DNA]</scope>
    <source>
        <strain evidence="3">VKM Ac-2052</strain>
    </source>
</reference>
<feature type="transmembrane region" description="Helical" evidence="1">
    <location>
        <begin position="149"/>
        <end position="170"/>
    </location>
</feature>
<dbReference type="RefSeq" id="WP_078712976.1">
    <property type="nucleotide sequence ID" value="NZ_FUYG01000001.1"/>
</dbReference>
<feature type="transmembrane region" description="Helical" evidence="1">
    <location>
        <begin position="121"/>
        <end position="142"/>
    </location>
</feature>
<accession>A0A1T4WR11</accession>
<gene>
    <name evidence="2" type="ORF">SAMN06295879_0119</name>
</gene>
<keyword evidence="1" id="KW-0812">Transmembrane</keyword>
<evidence type="ECO:0000313" key="3">
    <source>
        <dbReference type="Proteomes" id="UP000189735"/>
    </source>
</evidence>
<feature type="transmembrane region" description="Helical" evidence="1">
    <location>
        <begin position="7"/>
        <end position="29"/>
    </location>
</feature>
<proteinExistence type="predicted"/>
<protein>
    <recommendedName>
        <fullName evidence="4">Signal peptidase I</fullName>
    </recommendedName>
</protein>
<name>A0A1T4WR11_9MICO</name>
<organism evidence="2 3">
    <name type="scientific">Agreia bicolorata</name>
    <dbReference type="NCBI Taxonomy" id="110935"/>
    <lineage>
        <taxon>Bacteria</taxon>
        <taxon>Bacillati</taxon>
        <taxon>Actinomycetota</taxon>
        <taxon>Actinomycetes</taxon>
        <taxon>Micrococcales</taxon>
        <taxon>Microbacteriaceae</taxon>
        <taxon>Agreia</taxon>
    </lineage>
</organism>
<sequence length="282" mass="30461">MTRATRIVWVGFAAVVAGLSIAAAVIWLLGGRWFIIQTPSMAEYAPVGTFVLGMPAPFSTLRVGQMILFHPPGNTETYFHRIVSLDQGTLNTKGDLNGAPDPWTLHASDLVGAEALHVVGLGWLFEALPFLLVGGLLTWLVVRTYVRPLWKFPASILGWSLVISVAAYILKPFVRAVLITKTVTHDQATFAVVSTGLFDIQAHAAHGTTRALRPGQLGSVHTSWQNLEGQYLADLAPHLGSWQWGVVIVAVLAPVLLCTGYALRRPPADTAMSPTPLTNDPE</sequence>
<evidence type="ECO:0008006" key="4">
    <source>
        <dbReference type="Google" id="ProtNLM"/>
    </source>
</evidence>
<dbReference type="EMBL" id="FUYG01000001">
    <property type="protein sequence ID" value="SKA79756.1"/>
    <property type="molecule type" value="Genomic_DNA"/>
</dbReference>
<evidence type="ECO:0000256" key="1">
    <source>
        <dbReference type="SAM" id="Phobius"/>
    </source>
</evidence>
<keyword evidence="1" id="KW-0472">Membrane</keyword>
<feature type="transmembrane region" description="Helical" evidence="1">
    <location>
        <begin position="242"/>
        <end position="263"/>
    </location>
</feature>